<keyword evidence="2" id="KW-1185">Reference proteome</keyword>
<dbReference type="RefSeq" id="WP_200309488.1">
    <property type="nucleotide sequence ID" value="NZ_JAENIM010000006.1"/>
</dbReference>
<protein>
    <submittedName>
        <fullName evidence="1">Uncharacterized protein</fullName>
    </submittedName>
</protein>
<proteinExistence type="predicted"/>
<dbReference type="EMBL" id="JAENIM010000006">
    <property type="protein sequence ID" value="MBK1789541.1"/>
    <property type="molecule type" value="Genomic_DNA"/>
</dbReference>
<organism evidence="1 2">
    <name type="scientific">Persicirhabdus sediminis</name>
    <dbReference type="NCBI Taxonomy" id="454144"/>
    <lineage>
        <taxon>Bacteria</taxon>
        <taxon>Pseudomonadati</taxon>
        <taxon>Verrucomicrobiota</taxon>
        <taxon>Verrucomicrobiia</taxon>
        <taxon>Verrucomicrobiales</taxon>
        <taxon>Verrucomicrobiaceae</taxon>
        <taxon>Persicirhabdus</taxon>
    </lineage>
</organism>
<accession>A0A8J7MBP7</accession>
<dbReference type="Proteomes" id="UP000624703">
    <property type="component" value="Unassembled WGS sequence"/>
</dbReference>
<evidence type="ECO:0000313" key="1">
    <source>
        <dbReference type="EMBL" id="MBK1789541.1"/>
    </source>
</evidence>
<evidence type="ECO:0000313" key="2">
    <source>
        <dbReference type="Proteomes" id="UP000624703"/>
    </source>
</evidence>
<reference evidence="1" key="1">
    <citation type="submission" date="2021-01" db="EMBL/GenBank/DDBJ databases">
        <title>Modified the classification status of verrucomicrobia.</title>
        <authorList>
            <person name="Feng X."/>
        </authorList>
    </citation>
    <scope>NUCLEOTIDE SEQUENCE</scope>
    <source>
        <strain evidence="1">_KCTC 22039</strain>
    </source>
</reference>
<name>A0A8J7MBP7_9BACT</name>
<comment type="caution">
    <text evidence="1">The sequence shown here is derived from an EMBL/GenBank/DDBJ whole genome shotgun (WGS) entry which is preliminary data.</text>
</comment>
<dbReference type="AlphaFoldDB" id="A0A8J7MBP7"/>
<gene>
    <name evidence="1" type="ORF">JIN82_00075</name>
</gene>
<sequence length="122" mass="13368">MSVVITISSEHGKEVISDEQIRSLIDNIPELGFSAGLLVWQSDDGREVFFNVEPTELISDTIETEDDYALVERISEHLGLKIYVEGEAVDNVSDSTQLKQGCGTVCIIISGLLASFAYTLTK</sequence>